<comment type="caution">
    <text evidence="1">The sequence shown here is derived from an EMBL/GenBank/DDBJ whole genome shotgun (WGS) entry which is preliminary data.</text>
</comment>
<keyword evidence="2" id="KW-1185">Reference proteome</keyword>
<gene>
    <name evidence="1" type="ORF">E3U43_022587</name>
</gene>
<accession>A0ACD3R3G1</accession>
<sequence>MRTLFLVVLYTGLCCSDSSQESIDTLMNNVLVLRVSDGEGSMMYVPLTCGEAYENQPVFWKKNGEVQPALQGNQVKVLVEEMDGGNYTCHLGPEGEYLNHTVILIQLEPDNRTVILEEKSPEEGHIHCAAPNYKGSFHCAWTKTSSRSNAAVLLVKAERHLEKISCELNADASGVHCHDASCPYKEEQHRIFLTIYIHSNARLEAYTKAFYLREIVRPAKLPNLHSSDGKAFSWDYPDSWEKPCTFFGLQYQVKVVHSGHSCHSEQHIVMDTIEEKTFVVNVKARKYVFCVRAQDKHTSGPFSPWSHCIVTKQQVEC</sequence>
<protein>
    <submittedName>
        <fullName evidence="1">Uncharacterized protein</fullName>
    </submittedName>
</protein>
<dbReference type="Proteomes" id="UP000793456">
    <property type="component" value="Chromosome X"/>
</dbReference>
<name>A0ACD3R3G1_LARCR</name>
<evidence type="ECO:0000313" key="2">
    <source>
        <dbReference type="Proteomes" id="UP000793456"/>
    </source>
</evidence>
<reference evidence="1" key="1">
    <citation type="submission" date="2018-11" db="EMBL/GenBank/DDBJ databases">
        <title>The sequence and de novo assembly of Larimichthys crocea genome using PacBio and Hi-C technologies.</title>
        <authorList>
            <person name="Xu P."/>
            <person name="Chen B."/>
            <person name="Zhou Z."/>
            <person name="Ke Q."/>
            <person name="Wu Y."/>
            <person name="Bai H."/>
            <person name="Pu F."/>
        </authorList>
    </citation>
    <scope>NUCLEOTIDE SEQUENCE</scope>
    <source>
        <tissue evidence="1">Muscle</tissue>
    </source>
</reference>
<evidence type="ECO:0000313" key="1">
    <source>
        <dbReference type="EMBL" id="TMS14107.1"/>
    </source>
</evidence>
<organism evidence="1 2">
    <name type="scientific">Larimichthys crocea</name>
    <name type="common">Large yellow croaker</name>
    <name type="synonym">Pseudosciaena crocea</name>
    <dbReference type="NCBI Taxonomy" id="215358"/>
    <lineage>
        <taxon>Eukaryota</taxon>
        <taxon>Metazoa</taxon>
        <taxon>Chordata</taxon>
        <taxon>Craniata</taxon>
        <taxon>Vertebrata</taxon>
        <taxon>Euteleostomi</taxon>
        <taxon>Actinopterygii</taxon>
        <taxon>Neopterygii</taxon>
        <taxon>Teleostei</taxon>
        <taxon>Neoteleostei</taxon>
        <taxon>Acanthomorphata</taxon>
        <taxon>Eupercaria</taxon>
        <taxon>Sciaenidae</taxon>
        <taxon>Larimichthys</taxon>
    </lineage>
</organism>
<dbReference type="EMBL" id="CM011683">
    <property type="protein sequence ID" value="TMS14107.1"/>
    <property type="molecule type" value="Genomic_DNA"/>
</dbReference>
<proteinExistence type="predicted"/>